<dbReference type="PANTHER" id="PTHR35099">
    <property type="entry name" value="OS02G0182700 PROTEIN"/>
    <property type="match status" value="1"/>
</dbReference>
<dbReference type="EMBL" id="CAWUPB010001194">
    <property type="protein sequence ID" value="CAK7353850.1"/>
    <property type="molecule type" value="Genomic_DNA"/>
</dbReference>
<comment type="caution">
    <text evidence="2">The sequence shown here is derived from an EMBL/GenBank/DDBJ whole genome shotgun (WGS) entry which is preliminary data.</text>
</comment>
<feature type="region of interest" description="Disordered" evidence="1">
    <location>
        <begin position="46"/>
        <end position="140"/>
    </location>
</feature>
<evidence type="ECO:0000256" key="1">
    <source>
        <dbReference type="SAM" id="MobiDB-lite"/>
    </source>
</evidence>
<organism evidence="2 3">
    <name type="scientific">Dovyalis caffra</name>
    <dbReference type="NCBI Taxonomy" id="77055"/>
    <lineage>
        <taxon>Eukaryota</taxon>
        <taxon>Viridiplantae</taxon>
        <taxon>Streptophyta</taxon>
        <taxon>Embryophyta</taxon>
        <taxon>Tracheophyta</taxon>
        <taxon>Spermatophyta</taxon>
        <taxon>Magnoliopsida</taxon>
        <taxon>eudicotyledons</taxon>
        <taxon>Gunneridae</taxon>
        <taxon>Pentapetalae</taxon>
        <taxon>rosids</taxon>
        <taxon>fabids</taxon>
        <taxon>Malpighiales</taxon>
        <taxon>Salicaceae</taxon>
        <taxon>Flacourtieae</taxon>
        <taxon>Dovyalis</taxon>
    </lineage>
</organism>
<name>A0AAV1SMC4_9ROSI</name>
<gene>
    <name evidence="2" type="ORF">DCAF_LOCUS24939</name>
</gene>
<protein>
    <submittedName>
        <fullName evidence="2">Uncharacterized protein</fullName>
    </submittedName>
</protein>
<feature type="compositionally biased region" description="Gly residues" evidence="1">
    <location>
        <begin position="95"/>
        <end position="109"/>
    </location>
</feature>
<feature type="compositionally biased region" description="Polar residues" evidence="1">
    <location>
        <begin position="209"/>
        <end position="229"/>
    </location>
</feature>
<feature type="region of interest" description="Disordered" evidence="1">
    <location>
        <begin position="206"/>
        <end position="280"/>
    </location>
</feature>
<dbReference type="AlphaFoldDB" id="A0AAV1SMC4"/>
<proteinExistence type="predicted"/>
<sequence length="280" mass="30158">MEEWVTAAMSDETVVAELLLRLKQSQAAPLASLVQAVIPLRWGLRLPRSRPGTMTATNSSSLRCDVSLKSKEGGRGGGGGDSSTRCSPTTPLSWSGGGDGGASPSGTGDGFEETSRRHVSSSPPPPGVRSKGVGIGDATSSIVKRSRKRKTYSELKEEETQLVKEKVYLKKEIETVRATVKEERVRNENLKRIKIDLNLHYENEPEGAVSSQFHQGEASTCNDVPSTLPTHDAKGDSHPESSSSETDKGISNHDRSFTLPDLNMMPSEGECDTETLYGLS</sequence>
<accession>A0AAV1SMC4</accession>
<feature type="compositionally biased region" description="Polar residues" evidence="1">
    <location>
        <begin position="52"/>
        <end position="62"/>
    </location>
</feature>
<dbReference type="Proteomes" id="UP001314170">
    <property type="component" value="Unassembled WGS sequence"/>
</dbReference>
<feature type="compositionally biased region" description="Basic and acidic residues" evidence="1">
    <location>
        <begin position="231"/>
        <end position="256"/>
    </location>
</feature>
<evidence type="ECO:0000313" key="2">
    <source>
        <dbReference type="EMBL" id="CAK7353850.1"/>
    </source>
</evidence>
<evidence type="ECO:0000313" key="3">
    <source>
        <dbReference type="Proteomes" id="UP001314170"/>
    </source>
</evidence>
<reference evidence="2 3" key="1">
    <citation type="submission" date="2024-01" db="EMBL/GenBank/DDBJ databases">
        <authorList>
            <person name="Waweru B."/>
        </authorList>
    </citation>
    <scope>NUCLEOTIDE SEQUENCE [LARGE SCALE GENOMIC DNA]</scope>
</reference>
<feature type="compositionally biased region" description="Polar residues" evidence="1">
    <location>
        <begin position="82"/>
        <end position="92"/>
    </location>
</feature>
<dbReference type="PANTHER" id="PTHR35099:SF2">
    <property type="entry name" value="OS02G0182700 PROTEIN"/>
    <property type="match status" value="1"/>
</dbReference>
<keyword evidence="3" id="KW-1185">Reference proteome</keyword>